<sequence>MVSYFKFTILLFISSSLSISGQHDEERKAQPENLQHHVYHNKLGIGLGHTHVSRGRNMDGIKWLALPSFALIYDYHFNQRWSLGIHVDIIVENFEVETNLRSDNENEIIKRNRPIAPALMATYKFTNHSSLVFGGGFEYAPEETLSIFRVGYEWSTHLNEKWELAIPFTYDFRIDAYDSWTLSLIIARMW</sequence>
<gene>
    <name evidence="1" type="ORF">DCC35_18570</name>
</gene>
<organism evidence="1 2">
    <name type="scientific">Mangrovivirga cuniculi</name>
    <dbReference type="NCBI Taxonomy" id="2715131"/>
    <lineage>
        <taxon>Bacteria</taxon>
        <taxon>Pseudomonadati</taxon>
        <taxon>Bacteroidota</taxon>
        <taxon>Cytophagia</taxon>
        <taxon>Cytophagales</taxon>
        <taxon>Mangrovivirgaceae</taxon>
        <taxon>Mangrovivirga</taxon>
    </lineage>
</organism>
<dbReference type="OrthoDB" id="978692at2"/>
<protein>
    <recommendedName>
        <fullName evidence="3">Outer membrane protein beta-barrel domain-containing protein</fullName>
    </recommendedName>
</protein>
<keyword evidence="2" id="KW-1185">Reference proteome</keyword>
<dbReference type="Proteomes" id="UP000298616">
    <property type="component" value="Chromosome"/>
</dbReference>
<dbReference type="RefSeq" id="WP_137092179.1">
    <property type="nucleotide sequence ID" value="NZ_CP028923.1"/>
</dbReference>
<evidence type="ECO:0000313" key="2">
    <source>
        <dbReference type="Proteomes" id="UP000298616"/>
    </source>
</evidence>
<accession>A0A4D7KB36</accession>
<proteinExistence type="predicted"/>
<dbReference type="EMBL" id="CP028923">
    <property type="protein sequence ID" value="QCK16588.1"/>
    <property type="molecule type" value="Genomic_DNA"/>
</dbReference>
<name>A0A4D7KB36_9BACT</name>
<dbReference type="AlphaFoldDB" id="A0A4D7KB36"/>
<reference evidence="1 2" key="1">
    <citation type="submission" date="2018-04" db="EMBL/GenBank/DDBJ databases">
        <title>Complete genome uncultured novel isolate.</title>
        <authorList>
            <person name="Merlino G."/>
        </authorList>
    </citation>
    <scope>NUCLEOTIDE SEQUENCE [LARGE SCALE GENOMIC DNA]</scope>
    <source>
        <strain evidence="2">R1DC9</strain>
    </source>
</reference>
<dbReference type="KEGG" id="fpf:DCC35_18570"/>
<evidence type="ECO:0000313" key="1">
    <source>
        <dbReference type="EMBL" id="QCK16588.1"/>
    </source>
</evidence>
<evidence type="ECO:0008006" key="3">
    <source>
        <dbReference type="Google" id="ProtNLM"/>
    </source>
</evidence>